<reference evidence="1" key="1">
    <citation type="journal article" date="2020" name="mSystems">
        <title>Genome- and Community-Level Interaction Insights into Carbon Utilization and Element Cycling Functions of Hydrothermarchaeota in Hydrothermal Sediment.</title>
        <authorList>
            <person name="Zhou Z."/>
            <person name="Liu Y."/>
            <person name="Xu W."/>
            <person name="Pan J."/>
            <person name="Luo Z.H."/>
            <person name="Li M."/>
        </authorList>
    </citation>
    <scope>NUCLEOTIDE SEQUENCE [LARGE SCALE GENOMIC DNA]</scope>
    <source>
        <strain evidence="1">SpSt-301</strain>
    </source>
</reference>
<sequence length="178" mass="20004">MTASLPVYRTYTCTYPVRTPDRHYIGLTLERVLRRKPQLRPALTFLAQLLLPADWDYLPPTGREERLSFLCRWQQLTGAVTAKGLEDTALYRYSPLLALGEVGCTPGRTRGTSVAAFHARNQAILSRWPYTLNATSTHDTKRSEDVRARLSILSEIPERSGRISLGRGSNTTAPGSQW</sequence>
<evidence type="ECO:0008006" key="2">
    <source>
        <dbReference type="Google" id="ProtNLM"/>
    </source>
</evidence>
<dbReference type="Gene3D" id="1.10.150.200">
    <property type="entry name" value="Maltooligosyl trehalose synthase, domain 3"/>
    <property type="match status" value="1"/>
</dbReference>
<comment type="caution">
    <text evidence="1">The sequence shown here is derived from an EMBL/GenBank/DDBJ whole genome shotgun (WGS) entry which is preliminary data.</text>
</comment>
<dbReference type="Gene3D" id="3.20.20.80">
    <property type="entry name" value="Glycosidases"/>
    <property type="match status" value="1"/>
</dbReference>
<gene>
    <name evidence="1" type="ORF">ENQ35_02555</name>
</gene>
<protein>
    <recommendedName>
        <fullName evidence="2">Malto-oligosyltrehalose synthase</fullName>
    </recommendedName>
</protein>
<dbReference type="EMBL" id="DSMV01000158">
    <property type="protein sequence ID" value="HDW51604.1"/>
    <property type="molecule type" value="Genomic_DNA"/>
</dbReference>
<dbReference type="AlphaFoldDB" id="A0A7C1F3P4"/>
<name>A0A7C1F3P4_9THEO</name>
<accession>A0A7C1F3P4</accession>
<dbReference type="SUPFAM" id="SSF51445">
    <property type="entry name" value="(Trans)glycosidases"/>
    <property type="match status" value="1"/>
</dbReference>
<proteinExistence type="predicted"/>
<organism evidence="1">
    <name type="scientific">Ammonifex degensii</name>
    <dbReference type="NCBI Taxonomy" id="42838"/>
    <lineage>
        <taxon>Bacteria</taxon>
        <taxon>Bacillati</taxon>
        <taxon>Bacillota</taxon>
        <taxon>Clostridia</taxon>
        <taxon>Thermoanaerobacterales</taxon>
        <taxon>Thermoanaerobacteraceae</taxon>
        <taxon>Ammonifex</taxon>
    </lineage>
</organism>
<evidence type="ECO:0000313" key="1">
    <source>
        <dbReference type="EMBL" id="HDW51604.1"/>
    </source>
</evidence>
<dbReference type="InterPro" id="IPR017853">
    <property type="entry name" value="GH"/>
</dbReference>